<evidence type="ECO:0000313" key="1">
    <source>
        <dbReference type="EMBL" id="VTR98578.1"/>
    </source>
</evidence>
<keyword evidence="2" id="KW-1185">Reference proteome</keyword>
<organism evidence="1 2">
    <name type="scientific">Gemmata massiliana</name>
    <dbReference type="NCBI Taxonomy" id="1210884"/>
    <lineage>
        <taxon>Bacteria</taxon>
        <taxon>Pseudomonadati</taxon>
        <taxon>Planctomycetota</taxon>
        <taxon>Planctomycetia</taxon>
        <taxon>Gemmatales</taxon>
        <taxon>Gemmataceae</taxon>
        <taxon>Gemmata</taxon>
    </lineage>
</organism>
<name>A0A6P2DCQ8_9BACT</name>
<sequence length="266" mass="30174">MRDVTVFLCPKCGSGRALSAHMIDTRVRCLVCGASSVARGNLYGDRDWERVSNFYTLVKIATSLRCIPTARQWRLLACAIGRSAFDWCRNPWFRDALQAAERWADEGQPPRGAPQCLGQLERMEGAAHLDLRPPNWYGSEAEFTFQQQQEREQFGWIALARRAVSDDPRLYQSDITDGNRPLATAFFRELVPNPFRAHTWNPNWSVSTTCELARHIYADRNFPVMPILADALQDAGCEDAYVLDHCRANRVHARGCWVLDALLGKS</sequence>
<reference evidence="1 2" key="1">
    <citation type="submission" date="2019-05" db="EMBL/GenBank/DDBJ databases">
        <authorList>
            <consortium name="Science for Life Laboratories"/>
        </authorList>
    </citation>
    <scope>NUCLEOTIDE SEQUENCE [LARGE SCALE GENOMIC DNA]</scope>
    <source>
        <strain evidence="1">Soil9</strain>
    </source>
</reference>
<dbReference type="RefSeq" id="WP_232069853.1">
    <property type="nucleotide sequence ID" value="NZ_LR593886.1"/>
</dbReference>
<dbReference type="AlphaFoldDB" id="A0A6P2DCQ8"/>
<proteinExistence type="predicted"/>
<accession>A0A6P2DCQ8</accession>
<dbReference type="Proteomes" id="UP000464178">
    <property type="component" value="Chromosome"/>
</dbReference>
<gene>
    <name evidence="1" type="ORF">SOIL9_02280</name>
</gene>
<dbReference type="EMBL" id="LR593886">
    <property type="protein sequence ID" value="VTR98578.1"/>
    <property type="molecule type" value="Genomic_DNA"/>
</dbReference>
<dbReference type="KEGG" id="gms:SOIL9_02280"/>
<protein>
    <submittedName>
        <fullName evidence="1">Uncharacterized protein</fullName>
    </submittedName>
</protein>
<evidence type="ECO:0000313" key="2">
    <source>
        <dbReference type="Proteomes" id="UP000464178"/>
    </source>
</evidence>